<evidence type="ECO:0008006" key="4">
    <source>
        <dbReference type="Google" id="ProtNLM"/>
    </source>
</evidence>
<gene>
    <name evidence="2" type="ORF">TNCV_3557031</name>
</gene>
<reference evidence="2" key="1">
    <citation type="submission" date="2020-08" db="EMBL/GenBank/DDBJ databases">
        <title>Multicomponent nature underlies the extraordinary mechanical properties of spider dragline silk.</title>
        <authorList>
            <person name="Kono N."/>
            <person name="Nakamura H."/>
            <person name="Mori M."/>
            <person name="Yoshida Y."/>
            <person name="Ohtoshi R."/>
            <person name="Malay A.D."/>
            <person name="Moran D.A.P."/>
            <person name="Tomita M."/>
            <person name="Numata K."/>
            <person name="Arakawa K."/>
        </authorList>
    </citation>
    <scope>NUCLEOTIDE SEQUENCE</scope>
</reference>
<feature type="chain" id="PRO_5036452095" description="Secreted protein" evidence="1">
    <location>
        <begin position="20"/>
        <end position="77"/>
    </location>
</feature>
<accession>A0A8X6WC96</accession>
<organism evidence="2 3">
    <name type="scientific">Trichonephila clavipes</name>
    <name type="common">Golden silk orbweaver</name>
    <name type="synonym">Nephila clavipes</name>
    <dbReference type="NCBI Taxonomy" id="2585209"/>
    <lineage>
        <taxon>Eukaryota</taxon>
        <taxon>Metazoa</taxon>
        <taxon>Ecdysozoa</taxon>
        <taxon>Arthropoda</taxon>
        <taxon>Chelicerata</taxon>
        <taxon>Arachnida</taxon>
        <taxon>Araneae</taxon>
        <taxon>Araneomorphae</taxon>
        <taxon>Entelegynae</taxon>
        <taxon>Araneoidea</taxon>
        <taxon>Nephilidae</taxon>
        <taxon>Trichonephila</taxon>
    </lineage>
</organism>
<evidence type="ECO:0000313" key="2">
    <source>
        <dbReference type="EMBL" id="GFY32195.1"/>
    </source>
</evidence>
<sequence length="77" mass="8539">MSFNGPITMTMRCLALCCAVNGVLVVGICARNCTSCNLLRMFWMDADAPDPGSNYLRMPHEMKKRNSQLENTPVSVL</sequence>
<evidence type="ECO:0000256" key="1">
    <source>
        <dbReference type="SAM" id="SignalP"/>
    </source>
</evidence>
<comment type="caution">
    <text evidence="2">The sequence shown here is derived from an EMBL/GenBank/DDBJ whole genome shotgun (WGS) entry which is preliminary data.</text>
</comment>
<protein>
    <recommendedName>
        <fullName evidence="4">Secreted protein</fullName>
    </recommendedName>
</protein>
<proteinExistence type="predicted"/>
<keyword evidence="3" id="KW-1185">Reference proteome</keyword>
<feature type="signal peptide" evidence="1">
    <location>
        <begin position="1"/>
        <end position="19"/>
    </location>
</feature>
<evidence type="ECO:0000313" key="3">
    <source>
        <dbReference type="Proteomes" id="UP000887159"/>
    </source>
</evidence>
<dbReference type="Proteomes" id="UP000887159">
    <property type="component" value="Unassembled WGS sequence"/>
</dbReference>
<name>A0A8X6WC96_TRICX</name>
<keyword evidence="1" id="KW-0732">Signal</keyword>
<dbReference type="EMBL" id="BMAU01021402">
    <property type="protein sequence ID" value="GFY32195.1"/>
    <property type="molecule type" value="Genomic_DNA"/>
</dbReference>
<dbReference type="AlphaFoldDB" id="A0A8X6WC96"/>